<name>A0ABS2LNI7_9ACTN</name>
<protein>
    <submittedName>
        <fullName evidence="1">Uncharacterized protein</fullName>
    </submittedName>
</protein>
<organism evidence="1 2">
    <name type="scientific">Micromonospora luteifusca</name>
    <dbReference type="NCBI Taxonomy" id="709860"/>
    <lineage>
        <taxon>Bacteria</taxon>
        <taxon>Bacillati</taxon>
        <taxon>Actinomycetota</taxon>
        <taxon>Actinomycetes</taxon>
        <taxon>Micromonosporales</taxon>
        <taxon>Micromonosporaceae</taxon>
        <taxon>Micromonospora</taxon>
    </lineage>
</organism>
<sequence length="111" mass="13023">MTMDEADRNDLAYLVEKIIDSEFDDSDWRRVERALTLMDQSRGTGDEDWTLGRNELFNLLERYQRTVLGLRNTLPDRNDKPASQPIREKAVQLLHNIGHIPRQERRVDDSA</sequence>
<dbReference type="Proteomes" id="UP000764837">
    <property type="component" value="Unassembled WGS sequence"/>
</dbReference>
<accession>A0ABS2LNI7</accession>
<evidence type="ECO:0000313" key="2">
    <source>
        <dbReference type="Proteomes" id="UP000764837"/>
    </source>
</evidence>
<proteinExistence type="predicted"/>
<keyword evidence="2" id="KW-1185">Reference proteome</keyword>
<reference evidence="1 2" key="1">
    <citation type="submission" date="2021-01" db="EMBL/GenBank/DDBJ databases">
        <title>Sequencing the genomes of 1000 actinobacteria strains.</title>
        <authorList>
            <person name="Klenk H.-P."/>
        </authorList>
    </citation>
    <scope>NUCLEOTIDE SEQUENCE [LARGE SCALE GENOMIC DNA]</scope>
    <source>
        <strain evidence="1 2">DSM 100204</strain>
    </source>
</reference>
<gene>
    <name evidence="1" type="ORF">JOD64_000909</name>
</gene>
<comment type="caution">
    <text evidence="1">The sequence shown here is derived from an EMBL/GenBank/DDBJ whole genome shotgun (WGS) entry which is preliminary data.</text>
</comment>
<dbReference type="RefSeq" id="WP_204941038.1">
    <property type="nucleotide sequence ID" value="NZ_JAFBBP010000001.1"/>
</dbReference>
<dbReference type="EMBL" id="JAFBBP010000001">
    <property type="protein sequence ID" value="MBM7489687.1"/>
    <property type="molecule type" value="Genomic_DNA"/>
</dbReference>
<evidence type="ECO:0000313" key="1">
    <source>
        <dbReference type="EMBL" id="MBM7489687.1"/>
    </source>
</evidence>